<dbReference type="EMBL" id="LS974621">
    <property type="protein sequence ID" value="CAG7875542.1"/>
    <property type="molecule type" value="Genomic_DNA"/>
</dbReference>
<dbReference type="HOGENOM" id="CLU_2007127_0_0_1"/>
<keyword evidence="4" id="KW-1185">Reference proteome</keyword>
<dbReference type="Proteomes" id="UP000694005">
    <property type="component" value="Chromosome A05"/>
</dbReference>
<evidence type="ECO:0000313" key="2">
    <source>
        <dbReference type="EMBL" id="VDC71151.1"/>
    </source>
</evidence>
<reference evidence="4" key="2">
    <citation type="journal article" date="2018" name="Hortic Res">
        <title>Improved Brassica rapa reference genome by single-molecule sequencing and chromosome conformation capture technologies.</title>
        <authorList>
            <person name="Zhang L."/>
            <person name="Cai X."/>
            <person name="Wu J."/>
            <person name="Liu M."/>
            <person name="Grob S."/>
            <person name="Cheng F."/>
            <person name="Liang J."/>
            <person name="Cai C."/>
            <person name="Liu Z."/>
            <person name="Liu B."/>
            <person name="Wang F."/>
            <person name="Li S."/>
            <person name="Liu F."/>
            <person name="Li X."/>
            <person name="Cheng L."/>
            <person name="Yang W."/>
            <person name="Li M.H."/>
            <person name="Grossniklaus U."/>
            <person name="Zheng H."/>
            <person name="Wang X."/>
        </authorList>
    </citation>
    <scope>NUCLEOTIDE SEQUENCE [LARGE SCALE GENOMIC DNA]</scope>
    <source>
        <strain evidence="4">cv. Chiifu-401-42</strain>
    </source>
</reference>
<dbReference type="AlphaFoldDB" id="A0A3P5ZEE4"/>
<evidence type="ECO:0000313" key="3">
    <source>
        <dbReference type="EnsemblPlants" id="Bra030442.1-P"/>
    </source>
</evidence>
<evidence type="ECO:0000313" key="4">
    <source>
        <dbReference type="Proteomes" id="UP000011750"/>
    </source>
</evidence>
<reference evidence="3" key="4">
    <citation type="submission" date="2023-03" db="UniProtKB">
        <authorList>
            <consortium name="EnsemblPlants"/>
        </authorList>
    </citation>
    <scope>IDENTIFICATION</scope>
    <source>
        <strain evidence="3">cv. Chiifu-401-42</strain>
    </source>
</reference>
<organism evidence="2">
    <name type="scientific">Brassica campestris</name>
    <name type="common">Field mustard</name>
    <dbReference type="NCBI Taxonomy" id="3711"/>
    <lineage>
        <taxon>Eukaryota</taxon>
        <taxon>Viridiplantae</taxon>
        <taxon>Streptophyta</taxon>
        <taxon>Embryophyta</taxon>
        <taxon>Tracheophyta</taxon>
        <taxon>Spermatophyta</taxon>
        <taxon>Magnoliopsida</taxon>
        <taxon>eudicotyledons</taxon>
        <taxon>Gunneridae</taxon>
        <taxon>Pentapetalae</taxon>
        <taxon>rosids</taxon>
        <taxon>malvids</taxon>
        <taxon>Brassicales</taxon>
        <taxon>Brassicaceae</taxon>
        <taxon>Brassiceae</taxon>
        <taxon>Brassica</taxon>
    </lineage>
</organism>
<dbReference type="Gramene" id="Bra030442.1">
    <property type="protein sequence ID" value="Bra030442.1-P"/>
    <property type="gene ID" value="Bra030442"/>
</dbReference>
<evidence type="ECO:0000313" key="1">
    <source>
        <dbReference type="EMBL" id="CAG7875542.1"/>
    </source>
</evidence>
<accession>M4ENS2</accession>
<reference evidence="4" key="1">
    <citation type="journal article" date="2011" name="Nat. Genet.">
        <title>The genome of the mesopolyploid crop species Brassica rapa.</title>
        <authorList>
            <consortium name="Brassica rapa Genome Sequencing Project Consortium"/>
            <person name="Wang X."/>
            <person name="Wang H."/>
            <person name="Wang J."/>
            <person name="Sun R."/>
            <person name="Wu J."/>
            <person name="Liu S."/>
            <person name="Bai Y."/>
            <person name="Mun J.H."/>
            <person name="Bancroft I."/>
            <person name="Cheng F."/>
            <person name="Huang S."/>
            <person name="Li X."/>
            <person name="Hua W."/>
            <person name="Wang J."/>
            <person name="Wang X."/>
            <person name="Freeling M."/>
            <person name="Pires J.C."/>
            <person name="Paterson A.H."/>
            <person name="Chalhoub B."/>
            <person name="Wang B."/>
            <person name="Hayward A."/>
            <person name="Sharpe A.G."/>
            <person name="Park B.S."/>
            <person name="Weisshaar B."/>
            <person name="Liu B."/>
            <person name="Li B."/>
            <person name="Liu B."/>
            <person name="Tong C."/>
            <person name="Song C."/>
            <person name="Duran C."/>
            <person name="Peng C."/>
            <person name="Geng C."/>
            <person name="Koh C."/>
            <person name="Lin C."/>
            <person name="Edwards D."/>
            <person name="Mu D."/>
            <person name="Shen D."/>
            <person name="Soumpourou E."/>
            <person name="Li F."/>
            <person name="Fraser F."/>
            <person name="Conant G."/>
            <person name="Lassalle G."/>
            <person name="King G.J."/>
            <person name="Bonnema G."/>
            <person name="Tang H."/>
            <person name="Wang H."/>
            <person name="Belcram H."/>
            <person name="Zhou H."/>
            <person name="Hirakawa H."/>
            <person name="Abe H."/>
            <person name="Guo H."/>
            <person name="Wang H."/>
            <person name="Jin H."/>
            <person name="Parkin I.A."/>
            <person name="Batley J."/>
            <person name="Kim J.S."/>
            <person name="Just J."/>
            <person name="Li J."/>
            <person name="Xu J."/>
            <person name="Deng J."/>
            <person name="Kim J.A."/>
            <person name="Li J."/>
            <person name="Yu J."/>
            <person name="Meng J."/>
            <person name="Wang J."/>
            <person name="Min J."/>
            <person name="Poulain J."/>
            <person name="Wang J."/>
            <person name="Hatakeyama K."/>
            <person name="Wu K."/>
            <person name="Wang L."/>
            <person name="Fang L."/>
            <person name="Trick M."/>
            <person name="Links M.G."/>
            <person name="Zhao M."/>
            <person name="Jin M."/>
            <person name="Ramchiary N."/>
            <person name="Drou N."/>
            <person name="Berkman P.J."/>
            <person name="Cai Q."/>
            <person name="Huang Q."/>
            <person name="Li R."/>
            <person name="Tabata S."/>
            <person name="Cheng S."/>
            <person name="Zhang S."/>
            <person name="Zhang S."/>
            <person name="Huang S."/>
            <person name="Sato S."/>
            <person name="Sun S."/>
            <person name="Kwon S.J."/>
            <person name="Choi S.R."/>
            <person name="Lee T.H."/>
            <person name="Fan W."/>
            <person name="Zhao X."/>
            <person name="Tan X."/>
            <person name="Xu X."/>
            <person name="Wang Y."/>
            <person name="Qiu Y."/>
            <person name="Yin Y."/>
            <person name="Li Y."/>
            <person name="Du Y."/>
            <person name="Liao Y."/>
            <person name="Lim Y."/>
            <person name="Narusaka Y."/>
            <person name="Wang Y."/>
            <person name="Wang Z."/>
            <person name="Li Z."/>
            <person name="Wang Z."/>
            <person name="Xiong Z."/>
            <person name="Zhang Z."/>
        </authorList>
    </citation>
    <scope>NUCLEOTIDE SEQUENCE [LARGE SCALE GENOMIC DNA]</scope>
    <source>
        <strain evidence="4">cv. Chiifu-401-42</strain>
    </source>
</reference>
<gene>
    <name evidence="2" type="ORF">BRAA05T20865Z</name>
    <name evidence="1" type="ORF">BRAPAZ1V2_A05P20630.2</name>
</gene>
<protein>
    <submittedName>
        <fullName evidence="2 3">Uncharacterized protein</fullName>
    </submittedName>
</protein>
<dbReference type="Proteomes" id="UP000011750">
    <property type="component" value="Chromosome A05"/>
</dbReference>
<dbReference type="Gramene" id="A05p20630.2_BraZ1">
    <property type="protein sequence ID" value="A05p20630.2_BraZ1.CDS.1"/>
    <property type="gene ID" value="A05g20630.2_BraZ1"/>
</dbReference>
<sequence length="124" mass="14578">MDEASIDKLPRTSQVAIDIVMNVPPWTNRHNQIAMGGYVLAALMQSMCRWNDPMMKSRVLMRSRRIDIKRGAEIFLTKRLCRGPNLTKSKHFWREEVFEVAESYTLLAYFHIFAENLGWMIVMR</sequence>
<reference evidence="2" key="3">
    <citation type="submission" date="2018-11" db="EMBL/GenBank/DDBJ databases">
        <authorList>
            <consortium name="Genoscope - CEA"/>
            <person name="William W."/>
        </authorList>
    </citation>
    <scope>NUCLEOTIDE SEQUENCE</scope>
</reference>
<accession>A0A3P5ZEE4</accession>
<dbReference type="EMBL" id="LR031570">
    <property type="protein sequence ID" value="VDC71151.1"/>
    <property type="molecule type" value="Genomic_DNA"/>
</dbReference>
<dbReference type="EnsemblPlants" id="Bra030442.1">
    <property type="protein sequence ID" value="Bra030442.1-P"/>
    <property type="gene ID" value="Bra030442"/>
</dbReference>
<name>A0A3P5ZEE4_BRACM</name>
<proteinExistence type="predicted"/>